<reference evidence="1" key="1">
    <citation type="submission" date="2020-07" db="EMBL/GenBank/DDBJ databases">
        <title>Dissolved microcystin release linked to lysis of a Microcystis spp. bloom in Lake Erie (USA) attributed to a novel cyanophage.</title>
        <authorList>
            <person name="McKindles K.M."/>
            <person name="Manes M.A."/>
            <person name="DeMarco J.R."/>
            <person name="McClure A."/>
            <person name="McKay R.M."/>
            <person name="Davis T.W."/>
            <person name="Bullerjahn G.S."/>
        </authorList>
    </citation>
    <scope>NUCLEOTIDE SEQUENCE</scope>
</reference>
<evidence type="ECO:0000313" key="1">
    <source>
        <dbReference type="EMBL" id="QNL31514.1"/>
    </source>
</evidence>
<dbReference type="Gene3D" id="1.10.287.670">
    <property type="entry name" value="Phycobilisome degradation protein NblA"/>
    <property type="match status" value="1"/>
</dbReference>
<dbReference type="EMBL" id="MT840185">
    <property type="protein sequence ID" value="QNL31514.1"/>
    <property type="molecule type" value="Genomic_DNA"/>
</dbReference>
<name>A0A7G9A441_9VIRU</name>
<dbReference type="InterPro" id="IPR036904">
    <property type="entry name" value="NblA_sf"/>
</dbReference>
<dbReference type="SUPFAM" id="SSF109859">
    <property type="entry name" value="NblA-like"/>
    <property type="match status" value="1"/>
</dbReference>
<protein>
    <submittedName>
        <fullName evidence="1">Phycobilisome degradation protein</fullName>
    </submittedName>
</protein>
<dbReference type="Pfam" id="PF04485">
    <property type="entry name" value="NblA"/>
    <property type="match status" value="1"/>
</dbReference>
<organism evidence="1">
    <name type="scientific">Bacteriophage sp</name>
    <dbReference type="NCBI Taxonomy" id="38018"/>
    <lineage>
        <taxon>Viruses</taxon>
    </lineage>
</organism>
<dbReference type="InterPro" id="IPR007574">
    <property type="entry name" value="NblA"/>
</dbReference>
<sequence>MDTKDTNSLTLEQELRLRATSDTIDKMSLEQARHMLKDVVKQAMLRDNLFAAIIKKNWGLEPTTPPNH</sequence>
<accession>A0A7G9A441</accession>
<proteinExistence type="predicted"/>